<dbReference type="NCBIfam" id="TIGR04056">
    <property type="entry name" value="OMP_RagA_SusC"/>
    <property type="match status" value="1"/>
</dbReference>
<dbReference type="Pfam" id="PF07715">
    <property type="entry name" value="Plug"/>
    <property type="match status" value="1"/>
</dbReference>
<dbReference type="EMBL" id="BMWX01000005">
    <property type="protein sequence ID" value="GGZ34494.1"/>
    <property type="molecule type" value="Genomic_DNA"/>
</dbReference>
<keyword evidence="3 7" id="KW-1134">Transmembrane beta strand</keyword>
<dbReference type="Gene3D" id="2.170.130.10">
    <property type="entry name" value="TonB-dependent receptor, plug domain"/>
    <property type="match status" value="1"/>
</dbReference>
<dbReference type="Proteomes" id="UP000619457">
    <property type="component" value="Unassembled WGS sequence"/>
</dbReference>
<evidence type="ECO:0000259" key="9">
    <source>
        <dbReference type="Pfam" id="PF07715"/>
    </source>
</evidence>
<name>A0A918UU63_9BACT</name>
<gene>
    <name evidence="10" type="ORF">GCM10007049_29840</name>
</gene>
<dbReference type="InterPro" id="IPR039426">
    <property type="entry name" value="TonB-dep_rcpt-like"/>
</dbReference>
<comment type="caution">
    <text evidence="10">The sequence shown here is derived from an EMBL/GenBank/DDBJ whole genome shotgun (WGS) entry which is preliminary data.</text>
</comment>
<dbReference type="Gene3D" id="2.40.170.20">
    <property type="entry name" value="TonB-dependent receptor, beta-barrel domain"/>
    <property type="match status" value="1"/>
</dbReference>
<reference evidence="10" key="2">
    <citation type="submission" date="2020-09" db="EMBL/GenBank/DDBJ databases">
        <authorList>
            <person name="Sun Q."/>
            <person name="Kim S."/>
        </authorList>
    </citation>
    <scope>NUCLEOTIDE SEQUENCE</scope>
    <source>
        <strain evidence="10">KCTC 12368</strain>
    </source>
</reference>
<feature type="chain" id="PRO_5037248959" evidence="8">
    <location>
        <begin position="27"/>
        <end position="1062"/>
    </location>
</feature>
<comment type="similarity">
    <text evidence="7">Belongs to the TonB-dependent receptor family.</text>
</comment>
<dbReference type="InterPro" id="IPR037066">
    <property type="entry name" value="Plug_dom_sf"/>
</dbReference>
<evidence type="ECO:0000256" key="1">
    <source>
        <dbReference type="ARBA" id="ARBA00004571"/>
    </source>
</evidence>
<dbReference type="PROSITE" id="PS52016">
    <property type="entry name" value="TONB_DEPENDENT_REC_3"/>
    <property type="match status" value="1"/>
</dbReference>
<keyword evidence="11" id="KW-1185">Reference proteome</keyword>
<dbReference type="InterPro" id="IPR023996">
    <property type="entry name" value="TonB-dep_OMP_SusC/RagA"/>
</dbReference>
<proteinExistence type="inferred from homology"/>
<evidence type="ECO:0000256" key="7">
    <source>
        <dbReference type="PROSITE-ProRule" id="PRU01360"/>
    </source>
</evidence>
<evidence type="ECO:0000256" key="3">
    <source>
        <dbReference type="ARBA" id="ARBA00022452"/>
    </source>
</evidence>
<evidence type="ECO:0000256" key="5">
    <source>
        <dbReference type="ARBA" id="ARBA00023136"/>
    </source>
</evidence>
<dbReference type="SUPFAM" id="SSF56935">
    <property type="entry name" value="Porins"/>
    <property type="match status" value="1"/>
</dbReference>
<evidence type="ECO:0000313" key="11">
    <source>
        <dbReference type="Proteomes" id="UP000619457"/>
    </source>
</evidence>
<dbReference type="InterPro" id="IPR012910">
    <property type="entry name" value="Plug_dom"/>
</dbReference>
<reference evidence="10" key="1">
    <citation type="journal article" date="2014" name="Int. J. Syst. Evol. Microbiol.">
        <title>Complete genome sequence of Corynebacterium casei LMG S-19264T (=DSM 44701T), isolated from a smear-ripened cheese.</title>
        <authorList>
            <consortium name="US DOE Joint Genome Institute (JGI-PGF)"/>
            <person name="Walter F."/>
            <person name="Albersmeier A."/>
            <person name="Kalinowski J."/>
            <person name="Ruckert C."/>
        </authorList>
    </citation>
    <scope>NUCLEOTIDE SEQUENCE</scope>
    <source>
        <strain evidence="10">KCTC 12368</strain>
    </source>
</reference>
<feature type="domain" description="TonB-dependent receptor plug" evidence="9">
    <location>
        <begin position="141"/>
        <end position="257"/>
    </location>
</feature>
<evidence type="ECO:0000256" key="6">
    <source>
        <dbReference type="ARBA" id="ARBA00023237"/>
    </source>
</evidence>
<protein>
    <submittedName>
        <fullName evidence="10">SusC/RagA family TonB-linked outer membrane protein</fullName>
    </submittedName>
</protein>
<organism evidence="10 11">
    <name type="scientific">Echinicola pacifica</name>
    <dbReference type="NCBI Taxonomy" id="346377"/>
    <lineage>
        <taxon>Bacteria</taxon>
        <taxon>Pseudomonadati</taxon>
        <taxon>Bacteroidota</taxon>
        <taxon>Cytophagia</taxon>
        <taxon>Cytophagales</taxon>
        <taxon>Cyclobacteriaceae</taxon>
        <taxon>Echinicola</taxon>
    </lineage>
</organism>
<sequence>MKQKNIYRIVTAALSLQLGFAGTVLAQDLEEVKVKPSQEARYLAEKITGKVVSKSTGEALEGIGIAYKELSATFSNSQGGFELMVPSLSTSIEVNFGDALVKEIPLKGRTEITIELTDMELAMAGRNSVQLPYQVQPSHYITGAISSIDYAESPAQRANSPEALAQGAASGVNIIRRSGTPGIGADFFIRGLGSLNARTQPLVVVDGMIYDLNEYQGSIIDGYTSNPLAFIDVKDIDNITFIKDGGAIYGTKGANGVVLITTSRARDLTTRIDFHTYGGVNIKPKNLPVMEADEFRPYYSEMLGSAGLSTNQVIGNRYLNETPDTLGYYNYHNNTDWQDQVMRTSYDQNYFIKVSGGDNIARYALSLGHLKSSSIMDEEDFSRSSVRFNADFQVTEKLTAGTNMAFSYAVNNLHEYGYESAYISPLNLGLVKSPFLAPNIYSEEGLMSPNLADSDSLNISNPRSVVENMTAQNRRYRFFGAYNAKYQFNKHFSLKTLFGLTIDKNRETFFIPDLGVNEEVGTNAIIKNQIGGQVQRLFSTYSDTRFDYTNTFGYAHNFNLGLGFRYNKNRLQEDRGYSYNSGTDDLVTLGSGVITLNDAYANAGNWVWMSYYAAINYNYLNKYFLDVNMAVDGSSRFGKDTADGMSLFGHRFGLFPSVQAAWLLSSEDFMSGVNLDLLKLRLSYSQAGNDGIGNYRYLQTYSGSNVLASQGLVRADLANEQIQWETNTKLNAGIDLTTANKVFGISLDIYQNTISDLLTLQPLQAATGLNYYMANGGEMVNTGIDLGLTARVLDGDFKLTLGAQAGTYTNEVKQLPYDQRITSVAGGEVITTVGESAAVFYGYETEGVYSSSEEAGSAGLSTYLPDGSLAPFQAGDMIFKDQNGDKIIDDEDRTVIGNPNPDFYGGFNAHATYKRFTFDAAFTFSVGNEVYNYVRQQMESMSGYENQLQSVRNRWRNEGQQTDMPQLAYGDPRGNSRFSDRWIEDGSYLRLKTISINYALPVDGNIIKRIDIYVSGQNLFTLTKYLGYDPEFSYTSSVFGQGVDVGLTPQFTSVLLGLKIGL</sequence>
<comment type="subcellular location">
    <subcellularLocation>
        <location evidence="1 7">Cell outer membrane</location>
        <topology evidence="1 7">Multi-pass membrane protein</topology>
    </subcellularLocation>
</comment>
<keyword evidence="5 7" id="KW-0472">Membrane</keyword>
<keyword evidence="4 7" id="KW-0812">Transmembrane</keyword>
<evidence type="ECO:0000256" key="8">
    <source>
        <dbReference type="SAM" id="SignalP"/>
    </source>
</evidence>
<evidence type="ECO:0000256" key="2">
    <source>
        <dbReference type="ARBA" id="ARBA00022448"/>
    </source>
</evidence>
<dbReference type="AlphaFoldDB" id="A0A918UU63"/>
<keyword evidence="6 7" id="KW-0998">Cell outer membrane</keyword>
<dbReference type="InterPro" id="IPR036942">
    <property type="entry name" value="Beta-barrel_TonB_sf"/>
</dbReference>
<keyword evidence="8" id="KW-0732">Signal</keyword>
<accession>A0A918UU63</accession>
<dbReference type="RefSeq" id="WP_018475349.1">
    <property type="nucleotide sequence ID" value="NZ_BMWX01000005.1"/>
</dbReference>
<feature type="signal peptide" evidence="8">
    <location>
        <begin position="1"/>
        <end position="26"/>
    </location>
</feature>
<evidence type="ECO:0000256" key="4">
    <source>
        <dbReference type="ARBA" id="ARBA00022692"/>
    </source>
</evidence>
<dbReference type="GO" id="GO:0009279">
    <property type="term" value="C:cell outer membrane"/>
    <property type="evidence" value="ECO:0007669"/>
    <property type="project" value="UniProtKB-SubCell"/>
</dbReference>
<keyword evidence="2 7" id="KW-0813">Transport</keyword>
<evidence type="ECO:0000313" key="10">
    <source>
        <dbReference type="EMBL" id="GGZ34494.1"/>
    </source>
</evidence>